<dbReference type="EMBL" id="CP098502">
    <property type="protein sequence ID" value="UTI64632.1"/>
    <property type="molecule type" value="Genomic_DNA"/>
</dbReference>
<keyword evidence="3" id="KW-1185">Reference proteome</keyword>
<dbReference type="Proteomes" id="UP001056035">
    <property type="component" value="Chromosome"/>
</dbReference>
<accession>A0ABY5DVB4</accession>
<feature type="signal peptide" evidence="1">
    <location>
        <begin position="1"/>
        <end position="33"/>
    </location>
</feature>
<dbReference type="SUPFAM" id="SSF52266">
    <property type="entry name" value="SGNH hydrolase"/>
    <property type="match status" value="1"/>
</dbReference>
<evidence type="ECO:0008006" key="4">
    <source>
        <dbReference type="Google" id="ProtNLM"/>
    </source>
</evidence>
<evidence type="ECO:0000256" key="1">
    <source>
        <dbReference type="SAM" id="SignalP"/>
    </source>
</evidence>
<evidence type="ECO:0000313" key="3">
    <source>
        <dbReference type="Proteomes" id="UP001056035"/>
    </source>
</evidence>
<proteinExistence type="predicted"/>
<sequence length="368" mass="37885">MARPRPTAVATARRLLAAVLVLLAAGPVASAHAGCGGVQTARPAHRPAAPLAVGDSTMLLALPSLARAGFAVNAHGCRQFPEALALLRHLRDHHGLPPMVVVALGADGSVTKADIRAALAIVGHTRRLVLVTPIELGGGSGQDAATVRDAGARADGRVTVLDWVRYSAGHADWFQPDGVHLTFGGAAAFARFLRRALLLAPLPPPFSGIVTLAGAGPGPAARLPFALRLTLPRGWRVTGRTALHRLPVVRLRAGGRCPAALTVSAGGDRSPARIGVREHLRPLLPPAGPGLTLGQHAAGDRAWASWAAPADATPVRGLWTQALGDPFPRNPDAGERAFLDVRVNARPLAAGGAACTRAHVAALLGALR</sequence>
<organism evidence="2 3">
    <name type="scientific">Paraconexibacter antarcticus</name>
    <dbReference type="NCBI Taxonomy" id="2949664"/>
    <lineage>
        <taxon>Bacteria</taxon>
        <taxon>Bacillati</taxon>
        <taxon>Actinomycetota</taxon>
        <taxon>Thermoleophilia</taxon>
        <taxon>Solirubrobacterales</taxon>
        <taxon>Paraconexibacteraceae</taxon>
        <taxon>Paraconexibacter</taxon>
    </lineage>
</organism>
<evidence type="ECO:0000313" key="2">
    <source>
        <dbReference type="EMBL" id="UTI64632.1"/>
    </source>
</evidence>
<dbReference type="RefSeq" id="WP_254571332.1">
    <property type="nucleotide sequence ID" value="NZ_CP098502.1"/>
</dbReference>
<protein>
    <recommendedName>
        <fullName evidence="4">SGNH hydrolase-type esterase domain-containing protein</fullName>
    </recommendedName>
</protein>
<name>A0ABY5DVB4_9ACTN</name>
<feature type="chain" id="PRO_5047154641" description="SGNH hydrolase-type esterase domain-containing protein" evidence="1">
    <location>
        <begin position="34"/>
        <end position="368"/>
    </location>
</feature>
<reference evidence="2 3" key="1">
    <citation type="submission" date="2022-06" db="EMBL/GenBank/DDBJ databases">
        <title>Paraconexibacter antarcticus.</title>
        <authorList>
            <person name="Kim C.S."/>
        </authorList>
    </citation>
    <scope>NUCLEOTIDE SEQUENCE [LARGE SCALE GENOMIC DNA]</scope>
    <source>
        <strain evidence="2 3">02-257</strain>
    </source>
</reference>
<keyword evidence="1" id="KW-0732">Signal</keyword>
<gene>
    <name evidence="2" type="ORF">NBH00_00125</name>
</gene>